<keyword evidence="2" id="KW-1133">Transmembrane helix</keyword>
<keyword evidence="2" id="KW-0812">Transmembrane</keyword>
<dbReference type="PATRIC" id="fig|365046.3.peg.3909"/>
<evidence type="ECO:0000313" key="3">
    <source>
        <dbReference type="EMBL" id="AEG94926.1"/>
    </source>
</evidence>
<reference evidence="4" key="1">
    <citation type="submission" date="2006-01" db="EMBL/GenBank/DDBJ databases">
        <title>Genome of the cyst-dividing bacterium Ramlibacter tataouinensis.</title>
        <authorList>
            <person name="Barakat M."/>
            <person name="Ortet P."/>
            <person name="De Luca G."/>
            <person name="Jourlin-Castelli C."/>
            <person name="Ansaldi M."/>
            <person name="Py B."/>
            <person name="Fichant G."/>
            <person name="Coutinho P."/>
            <person name="Voulhoux R."/>
            <person name="Bastien O."/>
            <person name="Roy S."/>
            <person name="Marechal E."/>
            <person name="Henrissat B."/>
            <person name="Quentin Y."/>
            <person name="Noirot P."/>
            <person name="Filloux A."/>
            <person name="Mejean V."/>
            <person name="DuBow M."/>
            <person name="Barras F."/>
            <person name="Heulin T."/>
        </authorList>
    </citation>
    <scope>NUCLEOTIDE SEQUENCE [LARGE SCALE GENOMIC DNA]</scope>
    <source>
        <strain evidence="4">ATCC BAA-407 / DSM 14655 / LMG 21543 / TTB310</strain>
    </source>
</reference>
<feature type="transmembrane region" description="Helical" evidence="2">
    <location>
        <begin position="452"/>
        <end position="474"/>
    </location>
</feature>
<feature type="transmembrane region" description="Helical" evidence="2">
    <location>
        <begin position="116"/>
        <end position="134"/>
    </location>
</feature>
<feature type="transmembrane region" description="Helical" evidence="2">
    <location>
        <begin position="146"/>
        <end position="164"/>
    </location>
</feature>
<name>F5Y346_RAMTT</name>
<dbReference type="PROSITE" id="PS51257">
    <property type="entry name" value="PROKAR_LIPOPROTEIN"/>
    <property type="match status" value="1"/>
</dbReference>
<evidence type="ECO:0000256" key="2">
    <source>
        <dbReference type="SAM" id="Phobius"/>
    </source>
</evidence>
<organism evidence="3 4">
    <name type="scientific">Ramlibacter tataouinensis (strain ATCC BAA-407 / DSM 14655 / LMG 21543 / TTB310)</name>
    <dbReference type="NCBI Taxonomy" id="365046"/>
    <lineage>
        <taxon>Bacteria</taxon>
        <taxon>Pseudomonadati</taxon>
        <taxon>Pseudomonadota</taxon>
        <taxon>Betaproteobacteria</taxon>
        <taxon>Burkholderiales</taxon>
        <taxon>Comamonadaceae</taxon>
        <taxon>Ramlibacter</taxon>
    </lineage>
</organism>
<keyword evidence="2" id="KW-0472">Membrane</keyword>
<dbReference type="eggNOG" id="ENOG502ZAVI">
    <property type="taxonomic scope" value="Bacteria"/>
</dbReference>
<feature type="transmembrane region" description="Helical" evidence="2">
    <location>
        <begin position="237"/>
        <end position="257"/>
    </location>
</feature>
<reference evidence="3 4" key="2">
    <citation type="journal article" date="2011" name="PLoS ONE">
        <title>The Cyst-Dividing Bacterium Ramlibacter tataouinensis TTB310 Genome Reveals a Well-Stocked Toolbox for Adaptation to a Desert Environment.</title>
        <authorList>
            <person name="De Luca G."/>
            <person name="Barakat M."/>
            <person name="Ortet P."/>
            <person name="Fochesato S."/>
            <person name="Jourlin-Castelli C."/>
            <person name="Ansaldi M."/>
            <person name="Py B."/>
            <person name="Fichant G."/>
            <person name="Coutinho P.M."/>
            <person name="Voulhoux R."/>
            <person name="Bastien O."/>
            <person name="Marechal E."/>
            <person name="Henrissat B."/>
            <person name="Quentin Y."/>
            <person name="Noirot P."/>
            <person name="Filloux A."/>
            <person name="Mejean V."/>
            <person name="Dubow M.S."/>
            <person name="Barras F."/>
            <person name="Barbe V."/>
            <person name="Weissenbach J."/>
            <person name="Mihalcescu I."/>
            <person name="Vermeglio A."/>
            <person name="Achouak W."/>
            <person name="Heulin T."/>
        </authorList>
    </citation>
    <scope>NUCLEOTIDE SEQUENCE [LARGE SCALE GENOMIC DNA]</scope>
    <source>
        <strain evidence="4">ATCC BAA-407 / DSM 14655 / LMG 21543 / TTB310</strain>
    </source>
</reference>
<feature type="transmembrane region" description="Helical" evidence="2">
    <location>
        <begin position="199"/>
        <end position="225"/>
    </location>
</feature>
<dbReference type="STRING" id="365046.Rta_38090"/>
<dbReference type="HOGENOM" id="CLU_029427_0_0_4"/>
<keyword evidence="4" id="KW-1185">Reference proteome</keyword>
<protein>
    <submittedName>
        <fullName evidence="3">Candidate membrane protein</fullName>
    </submittedName>
</protein>
<dbReference type="Proteomes" id="UP000008385">
    <property type="component" value="Chromosome"/>
</dbReference>
<feature type="transmembrane region" description="Helical" evidence="2">
    <location>
        <begin position="411"/>
        <end position="432"/>
    </location>
</feature>
<accession>F5Y346</accession>
<dbReference type="AlphaFoldDB" id="F5Y346"/>
<dbReference type="KEGG" id="rta:Rta_38090"/>
<gene>
    <name evidence="3" type="ordered locus">Rta_38090</name>
</gene>
<feature type="transmembrane region" description="Helical" evidence="2">
    <location>
        <begin position="481"/>
        <end position="498"/>
    </location>
</feature>
<evidence type="ECO:0000313" key="4">
    <source>
        <dbReference type="Proteomes" id="UP000008385"/>
    </source>
</evidence>
<dbReference type="EMBL" id="CP000245">
    <property type="protein sequence ID" value="AEG94926.1"/>
    <property type="molecule type" value="Genomic_DNA"/>
</dbReference>
<feature type="transmembrane region" description="Helical" evidence="2">
    <location>
        <begin position="170"/>
        <end position="187"/>
    </location>
</feature>
<dbReference type="RefSeq" id="WP_013903154.1">
    <property type="nucleotide sequence ID" value="NC_015677.1"/>
</dbReference>
<feature type="region of interest" description="Disordered" evidence="1">
    <location>
        <begin position="504"/>
        <end position="527"/>
    </location>
</feature>
<sequence length="527" mass="55763">MSLRLHSRIAGGWAVLAAACLLCLAAVWNGQPLLYPDTPTYLRGAEMGAGKALGGRVAPWLPAEPAPAADAPASTPQAADAARPKGLTSVEDKVVLAGRSVYYGALLYASHLAGSLWLTVALQALCVAYLLQLLMVRLWGLGTRHLLGTVAALGLLTPLAAYTGFLMPDIFAGLGILAMATLAAYWQRLGRADRIALSLLLLFGLCAHASHVVIAAALLGVGLLARLSTRRWKHLPGAAFAVAGACIVAAVAAEWVFNQAVTRAVGAPPLRMPHPMARLVDMGPGTDYLRRNCPRAGYEACAFLANYPTAWDDFLFSTDPNKGAFALADAAGKRRMAAEQLRFVADVVRHDPAGVAAGVAADVLRQLALFRVDIWGYGPRELAMYEGRVPPSLYAGMRASRGAYNPRYNQWLSAATYLSTAAAVLALLWWWRRASSAGALSPAAEPRRFADFLWITLAGIALNALVCASLASSADRFQARVIWLLPFLALSALALAYARRPTETTAAASPPPSLNPSSTTSLQGSAS</sequence>
<evidence type="ECO:0000256" key="1">
    <source>
        <dbReference type="SAM" id="MobiDB-lite"/>
    </source>
</evidence>
<proteinExistence type="predicted"/>
<dbReference type="OrthoDB" id="9152418at2"/>